<dbReference type="PANTHER" id="PTHR42810">
    <property type="entry name" value="PURINE PERMEASE C1399.01C-RELATED"/>
    <property type="match status" value="1"/>
</dbReference>
<feature type="transmembrane region" description="Helical" evidence="7">
    <location>
        <begin position="108"/>
        <end position="129"/>
    </location>
</feature>
<evidence type="ECO:0000256" key="6">
    <source>
        <dbReference type="ARBA" id="ARBA00023136"/>
    </source>
</evidence>
<accession>A0A378BKJ4</accession>
<feature type="transmembrane region" description="Helical" evidence="7">
    <location>
        <begin position="60"/>
        <end position="76"/>
    </location>
</feature>
<dbReference type="GO" id="GO:0042907">
    <property type="term" value="F:xanthine transmembrane transporter activity"/>
    <property type="evidence" value="ECO:0007669"/>
    <property type="project" value="TreeGrafter"/>
</dbReference>
<comment type="similarity">
    <text evidence="2">Belongs to the nucleobase:cation symporter-2 (NCS2) (TC 2.A.40) family.</text>
</comment>
<evidence type="ECO:0000313" key="8">
    <source>
        <dbReference type="EMBL" id="STV43961.1"/>
    </source>
</evidence>
<dbReference type="AlphaFoldDB" id="A0A378BKJ4"/>
<name>A0A378BKJ4_KLEPO</name>
<feature type="transmembrane region" description="Helical" evidence="7">
    <location>
        <begin position="173"/>
        <end position="190"/>
    </location>
</feature>
<evidence type="ECO:0000256" key="1">
    <source>
        <dbReference type="ARBA" id="ARBA00004141"/>
    </source>
</evidence>
<keyword evidence="9" id="KW-1185">Reference proteome</keyword>
<dbReference type="EMBL" id="UGLZ01000005">
    <property type="protein sequence ID" value="STV43961.1"/>
    <property type="molecule type" value="Genomic_DNA"/>
</dbReference>
<reference evidence="8 9" key="1">
    <citation type="submission" date="2018-06" db="EMBL/GenBank/DDBJ databases">
        <authorList>
            <consortium name="Pathogen Informatics"/>
            <person name="Doyle S."/>
        </authorList>
    </citation>
    <scope>NUCLEOTIDE SEQUENCE [LARGE SCALE GENOMIC DNA]</scope>
    <source>
        <strain evidence="8 9">NCTC5050</strain>
    </source>
</reference>
<comment type="subcellular location">
    <subcellularLocation>
        <location evidence="1">Membrane</location>
        <topology evidence="1">Multi-pass membrane protein</topology>
    </subcellularLocation>
</comment>
<dbReference type="Proteomes" id="UP000255382">
    <property type="component" value="Unassembled WGS sequence"/>
</dbReference>
<keyword evidence="5 7" id="KW-1133">Transmembrane helix</keyword>
<dbReference type="GO" id="GO:0005886">
    <property type="term" value="C:plasma membrane"/>
    <property type="evidence" value="ECO:0007669"/>
    <property type="project" value="TreeGrafter"/>
</dbReference>
<organism evidence="8 9">
    <name type="scientific">Klebsiella pneumoniae subsp. ozaenae</name>
    <dbReference type="NCBI Taxonomy" id="574"/>
    <lineage>
        <taxon>Bacteria</taxon>
        <taxon>Pseudomonadati</taxon>
        <taxon>Pseudomonadota</taxon>
        <taxon>Gammaproteobacteria</taxon>
        <taxon>Enterobacterales</taxon>
        <taxon>Enterobacteriaceae</taxon>
        <taxon>Klebsiella/Raoultella group</taxon>
        <taxon>Klebsiella</taxon>
        <taxon>Klebsiella pneumoniae complex</taxon>
    </lineage>
</organism>
<keyword evidence="6 7" id="KW-0472">Membrane</keyword>
<evidence type="ECO:0000256" key="3">
    <source>
        <dbReference type="ARBA" id="ARBA00022448"/>
    </source>
</evidence>
<evidence type="ECO:0000256" key="5">
    <source>
        <dbReference type="ARBA" id="ARBA00022989"/>
    </source>
</evidence>
<keyword evidence="3" id="KW-0813">Transport</keyword>
<protein>
    <submittedName>
        <fullName evidence="8">Uracil permease</fullName>
    </submittedName>
</protein>
<proteinExistence type="inferred from homology"/>
<evidence type="ECO:0000256" key="2">
    <source>
        <dbReference type="ARBA" id="ARBA00008821"/>
    </source>
</evidence>
<dbReference type="PANTHER" id="PTHR42810:SF4">
    <property type="entry name" value="URIC ACID TRANSPORTER UACT"/>
    <property type="match status" value="1"/>
</dbReference>
<keyword evidence="4 7" id="KW-0812">Transmembrane</keyword>
<sequence>MALFDFPRWKLTSPAAESGVVAPDERLSAGQTLVMGVQHAVAMFGATVLMPLLMGLDPNLSILMSGVGTLLFFVVTGGRVPSYLGSSAAFVGVVIAITGFNGQGLNPHLSVALGGIIACGLVYTLIGLVVMKIGTRWIERLMPPVVTGAVVMAIGLNLAPIAVRSVSASAFDSWMAVLTVLCIGIVAVFTRGMLQRLLILVGLIVACALYALLANGLGLGKPLDFSPLAQAAWFGLPHFTPIL</sequence>
<feature type="transmembrane region" description="Helical" evidence="7">
    <location>
        <begin position="141"/>
        <end position="161"/>
    </location>
</feature>
<dbReference type="Pfam" id="PF00860">
    <property type="entry name" value="Xan_ur_permease"/>
    <property type="match status" value="1"/>
</dbReference>
<feature type="transmembrane region" description="Helical" evidence="7">
    <location>
        <begin position="83"/>
        <end position="102"/>
    </location>
</feature>
<evidence type="ECO:0000256" key="7">
    <source>
        <dbReference type="SAM" id="Phobius"/>
    </source>
</evidence>
<evidence type="ECO:0000256" key="4">
    <source>
        <dbReference type="ARBA" id="ARBA00022692"/>
    </source>
</evidence>
<gene>
    <name evidence="8" type="primary">rutG_1</name>
    <name evidence="8" type="ORF">NCTC5050_05239</name>
</gene>
<evidence type="ECO:0000313" key="9">
    <source>
        <dbReference type="Proteomes" id="UP000255382"/>
    </source>
</evidence>
<dbReference type="InterPro" id="IPR006043">
    <property type="entry name" value="NCS2"/>
</dbReference>
<feature type="transmembrane region" description="Helical" evidence="7">
    <location>
        <begin position="197"/>
        <end position="218"/>
    </location>
</feature>